<evidence type="ECO:0000259" key="9">
    <source>
        <dbReference type="Pfam" id="PF02163"/>
    </source>
</evidence>
<feature type="domain" description="Peptidase M50" evidence="9">
    <location>
        <begin position="49"/>
        <end position="161"/>
    </location>
</feature>
<dbReference type="GO" id="GO:0003723">
    <property type="term" value="F:RNA binding"/>
    <property type="evidence" value="ECO:0007669"/>
    <property type="project" value="UniProtKB-KW"/>
</dbReference>
<keyword evidence="4" id="KW-1133">Transmembrane helix</keyword>
<comment type="caution">
    <text evidence="10">The sequence shown here is derived from an EMBL/GenBank/DDBJ whole genome shotgun (WGS) entry which is preliminary data.</text>
</comment>
<dbReference type="InterPro" id="IPR029063">
    <property type="entry name" value="SAM-dependent_MTases_sf"/>
</dbReference>
<evidence type="ECO:0000256" key="5">
    <source>
        <dbReference type="ARBA" id="ARBA00023136"/>
    </source>
</evidence>
<dbReference type="InterPro" id="IPR036986">
    <property type="entry name" value="S4_RNA-bd_sf"/>
</dbReference>
<dbReference type="NCBIfam" id="TIGR00478">
    <property type="entry name" value="tly"/>
    <property type="match status" value="1"/>
</dbReference>
<dbReference type="SUPFAM" id="SSF55174">
    <property type="entry name" value="Alpha-L RNA-binding motif"/>
    <property type="match status" value="1"/>
</dbReference>
<dbReference type="GO" id="GO:0016020">
    <property type="term" value="C:membrane"/>
    <property type="evidence" value="ECO:0007669"/>
    <property type="project" value="UniProtKB-SubCell"/>
</dbReference>
<dbReference type="GO" id="GO:0008168">
    <property type="term" value="F:methyltransferase activity"/>
    <property type="evidence" value="ECO:0007669"/>
    <property type="project" value="InterPro"/>
</dbReference>
<dbReference type="Pfam" id="PF01728">
    <property type="entry name" value="FtsJ"/>
    <property type="match status" value="1"/>
</dbReference>
<dbReference type="SUPFAM" id="SSF53335">
    <property type="entry name" value="S-adenosyl-L-methionine-dependent methyltransferases"/>
    <property type="match status" value="1"/>
</dbReference>
<reference evidence="10" key="2">
    <citation type="journal article" date="2021" name="Genome Biol. Evol.">
        <title>Developing a high-quality reference genome for a parasitic bivalve with doubly uniparental inheritance (Bivalvia: Unionida).</title>
        <authorList>
            <person name="Smith C.H."/>
        </authorList>
    </citation>
    <scope>NUCLEOTIDE SEQUENCE</scope>
    <source>
        <strain evidence="10">CHS0354</strain>
        <tissue evidence="10">Mantle</tissue>
    </source>
</reference>
<evidence type="ECO:0000256" key="3">
    <source>
        <dbReference type="ARBA" id="ARBA00022884"/>
    </source>
</evidence>
<dbReference type="PROSITE" id="PS50889">
    <property type="entry name" value="S4"/>
    <property type="match status" value="1"/>
</dbReference>
<evidence type="ECO:0000256" key="6">
    <source>
        <dbReference type="ARBA" id="ARBA00029460"/>
    </source>
</evidence>
<gene>
    <name evidence="10" type="ORF">CHS0354_035339</name>
</gene>
<evidence type="ECO:0000256" key="1">
    <source>
        <dbReference type="ARBA" id="ARBA00004141"/>
    </source>
</evidence>
<evidence type="ECO:0000256" key="4">
    <source>
        <dbReference type="ARBA" id="ARBA00022989"/>
    </source>
</evidence>
<evidence type="ECO:0000313" key="11">
    <source>
        <dbReference type="Proteomes" id="UP001195483"/>
    </source>
</evidence>
<evidence type="ECO:0000313" key="10">
    <source>
        <dbReference type="EMBL" id="KAK3584258.1"/>
    </source>
</evidence>
<protein>
    <submittedName>
        <fullName evidence="10">Uncharacterized protein</fullName>
    </submittedName>
</protein>
<evidence type="ECO:0000256" key="7">
    <source>
        <dbReference type="PROSITE-ProRule" id="PRU00182"/>
    </source>
</evidence>
<feature type="domain" description="Ribosomal RNA methyltransferase FtsJ" evidence="8">
    <location>
        <begin position="235"/>
        <end position="413"/>
    </location>
</feature>
<dbReference type="EMBL" id="JAEAOA010002069">
    <property type="protein sequence ID" value="KAK3584258.1"/>
    <property type="molecule type" value="Genomic_DNA"/>
</dbReference>
<comment type="similarity">
    <text evidence="6">Belongs to the TlyA family.</text>
</comment>
<dbReference type="Gene3D" id="3.10.290.10">
    <property type="entry name" value="RNA-binding S4 domain"/>
    <property type="match status" value="1"/>
</dbReference>
<dbReference type="CDD" id="cd00165">
    <property type="entry name" value="S4"/>
    <property type="match status" value="1"/>
</dbReference>
<dbReference type="AlphaFoldDB" id="A0AAE0S366"/>
<reference evidence="10" key="3">
    <citation type="submission" date="2023-05" db="EMBL/GenBank/DDBJ databases">
        <authorList>
            <person name="Smith C.H."/>
        </authorList>
    </citation>
    <scope>NUCLEOTIDE SEQUENCE</scope>
    <source>
        <strain evidence="10">CHS0354</strain>
        <tissue evidence="10">Mantle</tissue>
    </source>
</reference>
<keyword evidence="5" id="KW-0472">Membrane</keyword>
<keyword evidence="11" id="KW-1185">Reference proteome</keyword>
<dbReference type="InterPro" id="IPR002877">
    <property type="entry name" value="RNA_MeTrfase_FtsJ_dom"/>
</dbReference>
<accession>A0AAE0S366</accession>
<comment type="subcellular location">
    <subcellularLocation>
        <location evidence="1">Membrane</location>
        <topology evidence="1">Multi-pass membrane protein</topology>
    </subcellularLocation>
</comment>
<dbReference type="GO" id="GO:0032259">
    <property type="term" value="P:methylation"/>
    <property type="evidence" value="ECO:0007669"/>
    <property type="project" value="InterPro"/>
</dbReference>
<keyword evidence="3 7" id="KW-0694">RNA-binding</keyword>
<dbReference type="InterPro" id="IPR004538">
    <property type="entry name" value="Hemolysin_A/TlyA"/>
</dbReference>
<keyword evidence="2" id="KW-0812">Transmembrane</keyword>
<dbReference type="PANTHER" id="PTHR32319">
    <property type="entry name" value="BACTERIAL HEMOLYSIN-LIKE PROTEIN"/>
    <property type="match status" value="1"/>
</dbReference>
<dbReference type="Pfam" id="PF02163">
    <property type="entry name" value="Peptidase_M50"/>
    <property type="match status" value="1"/>
</dbReference>
<evidence type="ECO:0000256" key="2">
    <source>
        <dbReference type="ARBA" id="ARBA00022692"/>
    </source>
</evidence>
<dbReference type="CDD" id="cd02440">
    <property type="entry name" value="AdoMet_MTases"/>
    <property type="match status" value="1"/>
</dbReference>
<dbReference type="Proteomes" id="UP001195483">
    <property type="component" value="Unassembled WGS sequence"/>
</dbReference>
<dbReference type="GO" id="GO:0006508">
    <property type="term" value="P:proteolysis"/>
    <property type="evidence" value="ECO:0007669"/>
    <property type="project" value="InterPro"/>
</dbReference>
<dbReference type="InterPro" id="IPR047048">
    <property type="entry name" value="TlyA"/>
</dbReference>
<dbReference type="InterPro" id="IPR008915">
    <property type="entry name" value="Peptidase_M50"/>
</dbReference>
<reference evidence="10" key="1">
    <citation type="journal article" date="2021" name="Genome Biol. Evol.">
        <title>A High-Quality Reference Genome for a Parasitic Bivalve with Doubly Uniparental Inheritance (Bivalvia: Unionida).</title>
        <authorList>
            <person name="Smith C.H."/>
        </authorList>
    </citation>
    <scope>NUCLEOTIDE SEQUENCE</scope>
    <source>
        <strain evidence="10">CHS0354</strain>
    </source>
</reference>
<sequence>MTALNSTGEGQISLTYSRNNVLNTVSILPMNGEGDRKLIGISMAQTVRSYSLWEAIKLGTERNLTMIMQTFSFLKSMFTGGVSMENLGGPVMITKVMAGAAESSSSGFILLMCFISIQLAVLNLLPLPVLDGGHIVFLIAEWIKGSAVSAKARQISHTIGYYYHRKLMSGQSTGSAERERADKLLTARGIAPSREKAIAYIMAGEVFSGDRRINKPAEMIPADADIRLKHSDHPYVGRGGLKLEQALREFGIDVTGKTVVDVGASTGGFTDCLLQHGASKVYAVDCGINQLAWKLRSDSRVVSLEKHNFRNIPFEVIGERADIITADVSFISLTLLREKFYEFIKPDGDLIILVKPQFEAGRFGTDKGVVKDEKQRQDILSSVIHQFSQQFKAIAHTESGFPGKKKKNTEFLLHIKPRQYHASTDRDKFTDRATAHQ</sequence>
<evidence type="ECO:0000259" key="8">
    <source>
        <dbReference type="Pfam" id="PF01728"/>
    </source>
</evidence>
<name>A0AAE0S366_9BIVA</name>
<dbReference type="PANTHER" id="PTHR32319:SF0">
    <property type="entry name" value="BACTERIAL HEMOLYSIN-LIKE PROTEIN"/>
    <property type="match status" value="1"/>
</dbReference>
<proteinExistence type="inferred from homology"/>
<organism evidence="10 11">
    <name type="scientific">Potamilus streckersoni</name>
    <dbReference type="NCBI Taxonomy" id="2493646"/>
    <lineage>
        <taxon>Eukaryota</taxon>
        <taxon>Metazoa</taxon>
        <taxon>Spiralia</taxon>
        <taxon>Lophotrochozoa</taxon>
        <taxon>Mollusca</taxon>
        <taxon>Bivalvia</taxon>
        <taxon>Autobranchia</taxon>
        <taxon>Heteroconchia</taxon>
        <taxon>Palaeoheterodonta</taxon>
        <taxon>Unionida</taxon>
        <taxon>Unionoidea</taxon>
        <taxon>Unionidae</taxon>
        <taxon>Ambleminae</taxon>
        <taxon>Lampsilini</taxon>
        <taxon>Potamilus</taxon>
    </lineage>
</organism>
<dbReference type="Gene3D" id="3.40.50.150">
    <property type="entry name" value="Vaccinia Virus protein VP39"/>
    <property type="match status" value="1"/>
</dbReference>